<dbReference type="AlphaFoldDB" id="A0A6I1DZZ1"/>
<dbReference type="GO" id="GO:0004035">
    <property type="term" value="F:alkaline phosphatase activity"/>
    <property type="evidence" value="ECO:0007669"/>
    <property type="project" value="InterPro"/>
</dbReference>
<gene>
    <name evidence="8" type="ORF">F8C76_13850</name>
</gene>
<dbReference type="CDD" id="cd16016">
    <property type="entry name" value="AP-SPAP"/>
    <property type="match status" value="1"/>
</dbReference>
<dbReference type="InterPro" id="IPR002591">
    <property type="entry name" value="Phosphodiest/P_Trfase"/>
</dbReference>
<evidence type="ECO:0000256" key="2">
    <source>
        <dbReference type="ARBA" id="ARBA00022723"/>
    </source>
</evidence>
<sequence>MKIFLRLINWSNVFVLSICFLSMASAQQQSRPKLVVGIVVDQMRAEYLYRFQENFTEDGFKRLMGEGFNVKNMHYNYIPTTTGAGHSSIYTGTTPARHGIVNNNWFSRVEGKTVYCAQDMGVSLVDDPVSMDSNNKENYSRSPKNLMANTITDELKLVSNGRSKVVGVSLKDRSAIFPSGHMADHAFWYHSGNGNFISSSYYGKKLPDWLVAFNQRKLSDSLLNETWAPFLPMERYRNSNPDDSPFEKIYRGNEKSVFPYNLKKLRKQNGDFAMLTEVPFGNTIVTEMAMATIEGEELGKGDEMDFLALSYSSTDYVGHYFGIRSKELEDTYVRLDRELARLLAHLDRTLGEGNYLIFLTADHAASDHPGFLEQKQLPGRSYDPKKLGQELNEYLSKESGFENCVSFIDNTQVYLSLEIRTNRELLGKAALYLEGANNIKEVFVPALHDWNLGNSAIGGFVRNAYNSKNSGDILLHSLPGWMDQRDYGTTHGTAYTPDTHVPMLWYGWGVSKGLSVAPHTITQIAPTLSMLLDIPLPNASDMKPIEELFK</sequence>
<dbReference type="NCBIfam" id="NF042991">
    <property type="entry name" value="alk_phos_PafA"/>
    <property type="match status" value="1"/>
</dbReference>
<evidence type="ECO:0000313" key="8">
    <source>
        <dbReference type="EMBL" id="KAB7528927.1"/>
    </source>
</evidence>
<evidence type="ECO:0000256" key="4">
    <source>
        <dbReference type="PIRNR" id="PIRNR031924"/>
    </source>
</evidence>
<evidence type="ECO:0000256" key="3">
    <source>
        <dbReference type="ARBA" id="ARBA00022729"/>
    </source>
</evidence>
<proteinExistence type="predicted"/>
<keyword evidence="1 5" id="KW-0597">Phosphoprotein</keyword>
<name>A0A6I1DZZ1_9FLAO</name>
<comment type="caution">
    <text evidence="8">The sequence shown here is derived from an EMBL/GenBank/DDBJ whole genome shotgun (WGS) entry which is preliminary data.</text>
</comment>
<dbReference type="PIRSF" id="PIRSF031924">
    <property type="entry name" value="Pi-irrepressible_AP"/>
    <property type="match status" value="1"/>
</dbReference>
<evidence type="ECO:0000256" key="5">
    <source>
        <dbReference type="PIRSR" id="PIRSR031924-50"/>
    </source>
</evidence>
<dbReference type="SUPFAM" id="SSF53649">
    <property type="entry name" value="Alkaline phosphatase-like"/>
    <property type="match status" value="1"/>
</dbReference>
<feature type="binding site" evidence="6">
    <location>
        <begin position="171"/>
        <end position="173"/>
    </location>
    <ligand>
        <name>substrate</name>
    </ligand>
</feature>
<dbReference type="InterPro" id="IPR017850">
    <property type="entry name" value="Alkaline_phosphatase_core_sf"/>
</dbReference>
<dbReference type="Gene3D" id="3.30.1360.150">
    <property type="match status" value="1"/>
</dbReference>
<accession>A0A6I1DZZ1</accession>
<dbReference type="EMBL" id="WELG01000002">
    <property type="protein sequence ID" value="KAB7528927.1"/>
    <property type="molecule type" value="Genomic_DNA"/>
</dbReference>
<feature type="chain" id="PRO_5026225724" evidence="7">
    <location>
        <begin position="27"/>
        <end position="550"/>
    </location>
</feature>
<keyword evidence="3 7" id="KW-0732">Signal</keyword>
<organism evidence="8 9">
    <name type="scientific">Flagellimonas olearia</name>
    <dbReference type="NCBI Taxonomy" id="552546"/>
    <lineage>
        <taxon>Bacteria</taxon>
        <taxon>Pseudomonadati</taxon>
        <taxon>Bacteroidota</taxon>
        <taxon>Flavobacteriia</taxon>
        <taxon>Flavobacteriales</taxon>
        <taxon>Flavobacteriaceae</taxon>
        <taxon>Flagellimonas</taxon>
    </lineage>
</organism>
<dbReference type="Pfam" id="PF01663">
    <property type="entry name" value="Phosphodiest"/>
    <property type="match status" value="1"/>
</dbReference>
<evidence type="ECO:0000256" key="6">
    <source>
        <dbReference type="PIRSR" id="PIRSR031924-51"/>
    </source>
</evidence>
<dbReference type="Proteomes" id="UP000429785">
    <property type="component" value="Unassembled WGS sequence"/>
</dbReference>
<dbReference type="InterPro" id="IPR026263">
    <property type="entry name" value="Alkaline_phosphatase_prok"/>
</dbReference>
<feature type="signal peptide" evidence="7">
    <location>
        <begin position="1"/>
        <end position="26"/>
    </location>
</feature>
<evidence type="ECO:0000256" key="7">
    <source>
        <dbReference type="SAM" id="SignalP"/>
    </source>
</evidence>
<protein>
    <submittedName>
        <fullName evidence="8">Alkaline phosphatase family protein</fullName>
    </submittedName>
</protein>
<evidence type="ECO:0000313" key="9">
    <source>
        <dbReference type="Proteomes" id="UP000429785"/>
    </source>
</evidence>
<dbReference type="PANTHER" id="PTHR10151:SF120">
    <property type="entry name" value="BIS(5'-ADENOSYL)-TRIPHOSPHATASE"/>
    <property type="match status" value="1"/>
</dbReference>
<reference evidence="8 9" key="1">
    <citation type="submission" date="2019-10" db="EMBL/GenBank/DDBJ databases">
        <title>Muricauda olearia CL-SS4 JCM15563 genome.</title>
        <authorList>
            <person name="Liu L."/>
        </authorList>
    </citation>
    <scope>NUCLEOTIDE SEQUENCE [LARGE SCALE GENOMIC DNA]</scope>
    <source>
        <strain evidence="8 9">CL-SS4</strain>
    </source>
</reference>
<feature type="binding site" evidence="6">
    <location>
        <position position="103"/>
    </location>
    <ligand>
        <name>substrate</name>
    </ligand>
</feature>
<feature type="active site" description="Phosphothreonine intermediate" evidence="5">
    <location>
        <position position="82"/>
    </location>
</feature>
<dbReference type="GO" id="GO:0046872">
    <property type="term" value="F:metal ion binding"/>
    <property type="evidence" value="ECO:0007669"/>
    <property type="project" value="UniProtKB-KW"/>
</dbReference>
<evidence type="ECO:0000256" key="1">
    <source>
        <dbReference type="ARBA" id="ARBA00022553"/>
    </source>
</evidence>
<dbReference type="Gene3D" id="3.40.720.10">
    <property type="entry name" value="Alkaline Phosphatase, subunit A"/>
    <property type="match status" value="1"/>
</dbReference>
<dbReference type="OrthoDB" id="9766127at2"/>
<keyword evidence="2 4" id="KW-0479">Metal-binding</keyword>
<dbReference type="PANTHER" id="PTHR10151">
    <property type="entry name" value="ECTONUCLEOTIDE PYROPHOSPHATASE/PHOSPHODIESTERASE"/>
    <property type="match status" value="1"/>
</dbReference>
<dbReference type="RefSeq" id="WP_152132297.1">
    <property type="nucleotide sequence ID" value="NZ_WELG01000002.1"/>
</dbReference>